<dbReference type="InterPro" id="IPR003661">
    <property type="entry name" value="HisK_dim/P_dom"/>
</dbReference>
<keyword evidence="7" id="KW-0547">Nucleotide-binding</keyword>
<evidence type="ECO:0000259" key="14">
    <source>
        <dbReference type="PROSITE" id="PS50109"/>
    </source>
</evidence>
<dbReference type="InterPro" id="IPR036097">
    <property type="entry name" value="HisK_dim/P_sf"/>
</dbReference>
<dbReference type="GO" id="GO:0004721">
    <property type="term" value="F:phosphoprotein phosphatase activity"/>
    <property type="evidence" value="ECO:0007669"/>
    <property type="project" value="TreeGrafter"/>
</dbReference>
<protein>
    <recommendedName>
        <fullName evidence="3">histidine kinase</fullName>
        <ecNumber evidence="3">2.7.13.3</ecNumber>
    </recommendedName>
</protein>
<evidence type="ECO:0000256" key="1">
    <source>
        <dbReference type="ARBA" id="ARBA00000085"/>
    </source>
</evidence>
<organism evidence="16 17">
    <name type="scientific">Laceyella tengchongensis</name>
    <dbReference type="NCBI Taxonomy" id="574699"/>
    <lineage>
        <taxon>Bacteria</taxon>
        <taxon>Bacillati</taxon>
        <taxon>Bacillota</taxon>
        <taxon>Bacilli</taxon>
        <taxon>Bacillales</taxon>
        <taxon>Thermoactinomycetaceae</taxon>
        <taxon>Laceyella</taxon>
    </lineage>
</organism>
<dbReference type="PROSITE" id="PS50885">
    <property type="entry name" value="HAMP"/>
    <property type="match status" value="1"/>
</dbReference>
<evidence type="ECO:0000256" key="6">
    <source>
        <dbReference type="ARBA" id="ARBA00022679"/>
    </source>
</evidence>
<comment type="caution">
    <text evidence="16">The sequence shown here is derived from an EMBL/GenBank/DDBJ whole genome shotgun (WGS) entry which is preliminary data.</text>
</comment>
<evidence type="ECO:0000256" key="3">
    <source>
        <dbReference type="ARBA" id="ARBA00012438"/>
    </source>
</evidence>
<keyword evidence="11 13" id="KW-0472">Membrane</keyword>
<dbReference type="Gene3D" id="6.10.340.10">
    <property type="match status" value="1"/>
</dbReference>
<evidence type="ECO:0000259" key="15">
    <source>
        <dbReference type="PROSITE" id="PS50885"/>
    </source>
</evidence>
<dbReference type="InterPro" id="IPR004358">
    <property type="entry name" value="Sig_transdc_His_kin-like_C"/>
</dbReference>
<dbReference type="SMART" id="SM00387">
    <property type="entry name" value="HATPase_c"/>
    <property type="match status" value="1"/>
</dbReference>
<keyword evidence="6" id="KW-0808">Transferase</keyword>
<dbReference type="GO" id="GO:0005524">
    <property type="term" value="F:ATP binding"/>
    <property type="evidence" value="ECO:0007669"/>
    <property type="project" value="UniProtKB-KW"/>
</dbReference>
<dbReference type="InterPro" id="IPR050351">
    <property type="entry name" value="BphY/WalK/GraS-like"/>
</dbReference>
<dbReference type="InterPro" id="IPR036890">
    <property type="entry name" value="HATPase_C_sf"/>
</dbReference>
<evidence type="ECO:0000256" key="5">
    <source>
        <dbReference type="ARBA" id="ARBA00022553"/>
    </source>
</evidence>
<sequence>MKKRLAWAFVWVASGMICLSAAIFIMGMHYHLSMFLKEIPLPNPQVINLSHHFEQALIQSIVWTSVGTIILAVVISFYVAQKIASPLIEMRKVAEKITQGNLEMRVHLEGKDELSELGQALNHLTAELKKQEALRRMLTSDIAHELRTPLATLKSHMEAFEDGIWEPTPERIRSCHEELERLIHLVGDLEQLTNVESPGFTLRKKRECLGEIVEQSVKAMETAFRTKNIQLKKLVSTKIPVCVDRNRIMQILINLLSNALKFTPPGGTVSIEVKEEDDKACIIVKDTGVGMPSSETAKVFERFYRVDKSRSRKSGGSGLGLTIVKKLVEAHEGTVEIQSNLNEGTRVVIMLSKEKPAGCNQEGNGQNTN</sequence>
<evidence type="ECO:0000256" key="13">
    <source>
        <dbReference type="SAM" id="Phobius"/>
    </source>
</evidence>
<dbReference type="Pfam" id="PF00672">
    <property type="entry name" value="HAMP"/>
    <property type="match status" value="1"/>
</dbReference>
<evidence type="ECO:0000313" key="16">
    <source>
        <dbReference type="EMBL" id="SMP01599.1"/>
    </source>
</evidence>
<keyword evidence="13" id="KW-0812">Transmembrane</keyword>
<comment type="catalytic activity">
    <reaction evidence="1">
        <text>ATP + protein L-histidine = ADP + protein N-phospho-L-histidine.</text>
        <dbReference type="EC" id="2.7.13.3"/>
    </reaction>
</comment>
<dbReference type="FunFam" id="3.30.565.10:FF:000006">
    <property type="entry name" value="Sensor histidine kinase WalK"/>
    <property type="match status" value="1"/>
</dbReference>
<dbReference type="PRINTS" id="PR00344">
    <property type="entry name" value="BCTRLSENSOR"/>
</dbReference>
<dbReference type="GO" id="GO:0016036">
    <property type="term" value="P:cellular response to phosphate starvation"/>
    <property type="evidence" value="ECO:0007669"/>
    <property type="project" value="TreeGrafter"/>
</dbReference>
<dbReference type="InterPro" id="IPR003660">
    <property type="entry name" value="HAMP_dom"/>
</dbReference>
<keyword evidence="12" id="KW-0175">Coiled coil</keyword>
<keyword evidence="4" id="KW-1003">Cell membrane</keyword>
<dbReference type="InterPro" id="IPR003594">
    <property type="entry name" value="HATPase_dom"/>
</dbReference>
<keyword evidence="17" id="KW-1185">Reference proteome</keyword>
<name>A0AA45WJ02_9BACL</name>
<dbReference type="Pfam" id="PF02518">
    <property type="entry name" value="HATPase_c"/>
    <property type="match status" value="1"/>
</dbReference>
<evidence type="ECO:0000256" key="2">
    <source>
        <dbReference type="ARBA" id="ARBA00004651"/>
    </source>
</evidence>
<keyword evidence="5" id="KW-0597">Phosphoprotein</keyword>
<reference evidence="16" key="1">
    <citation type="submission" date="2017-05" db="EMBL/GenBank/DDBJ databases">
        <authorList>
            <person name="Varghese N."/>
            <person name="Submissions S."/>
        </authorList>
    </citation>
    <scope>NUCLEOTIDE SEQUENCE</scope>
    <source>
        <strain evidence="16">DSM 45262</strain>
    </source>
</reference>
<dbReference type="CDD" id="cd00075">
    <property type="entry name" value="HATPase"/>
    <property type="match status" value="1"/>
</dbReference>
<feature type="coiled-coil region" evidence="12">
    <location>
        <begin position="114"/>
        <end position="141"/>
    </location>
</feature>
<dbReference type="SUPFAM" id="SSF47384">
    <property type="entry name" value="Homodimeric domain of signal transducing histidine kinase"/>
    <property type="match status" value="1"/>
</dbReference>
<dbReference type="SUPFAM" id="SSF55874">
    <property type="entry name" value="ATPase domain of HSP90 chaperone/DNA topoisomerase II/histidine kinase"/>
    <property type="match status" value="1"/>
</dbReference>
<dbReference type="SMART" id="SM00304">
    <property type="entry name" value="HAMP"/>
    <property type="match status" value="1"/>
</dbReference>
<comment type="subcellular location">
    <subcellularLocation>
        <location evidence="2">Cell membrane</location>
        <topology evidence="2">Multi-pass membrane protein</topology>
    </subcellularLocation>
</comment>
<evidence type="ECO:0000256" key="9">
    <source>
        <dbReference type="ARBA" id="ARBA00022840"/>
    </source>
</evidence>
<dbReference type="SUPFAM" id="SSF158472">
    <property type="entry name" value="HAMP domain-like"/>
    <property type="match status" value="1"/>
</dbReference>
<dbReference type="PANTHER" id="PTHR45453">
    <property type="entry name" value="PHOSPHATE REGULON SENSOR PROTEIN PHOR"/>
    <property type="match status" value="1"/>
</dbReference>
<dbReference type="PANTHER" id="PTHR45453:SF1">
    <property type="entry name" value="PHOSPHATE REGULON SENSOR PROTEIN PHOR"/>
    <property type="match status" value="1"/>
</dbReference>
<evidence type="ECO:0000256" key="10">
    <source>
        <dbReference type="ARBA" id="ARBA00023012"/>
    </source>
</evidence>
<evidence type="ECO:0000313" key="17">
    <source>
        <dbReference type="Proteomes" id="UP001157946"/>
    </source>
</evidence>
<dbReference type="Gene3D" id="3.30.565.10">
    <property type="entry name" value="Histidine kinase-like ATPase, C-terminal domain"/>
    <property type="match status" value="1"/>
</dbReference>
<evidence type="ECO:0000256" key="11">
    <source>
        <dbReference type="ARBA" id="ARBA00023136"/>
    </source>
</evidence>
<feature type="transmembrane region" description="Helical" evidence="13">
    <location>
        <begin position="56"/>
        <end position="80"/>
    </location>
</feature>
<dbReference type="InterPro" id="IPR005467">
    <property type="entry name" value="His_kinase_dom"/>
</dbReference>
<keyword evidence="8 16" id="KW-0418">Kinase</keyword>
<dbReference type="GO" id="GO:0005886">
    <property type="term" value="C:plasma membrane"/>
    <property type="evidence" value="ECO:0007669"/>
    <property type="project" value="UniProtKB-SubCell"/>
</dbReference>
<dbReference type="CDD" id="cd00082">
    <property type="entry name" value="HisKA"/>
    <property type="match status" value="1"/>
</dbReference>
<dbReference type="SMART" id="SM00388">
    <property type="entry name" value="HisKA"/>
    <property type="match status" value="1"/>
</dbReference>
<dbReference type="CDD" id="cd06225">
    <property type="entry name" value="HAMP"/>
    <property type="match status" value="1"/>
</dbReference>
<keyword evidence="10" id="KW-0902">Two-component regulatory system</keyword>
<evidence type="ECO:0000256" key="12">
    <source>
        <dbReference type="SAM" id="Coils"/>
    </source>
</evidence>
<feature type="domain" description="HAMP" evidence="15">
    <location>
        <begin position="81"/>
        <end position="133"/>
    </location>
</feature>
<proteinExistence type="predicted"/>
<evidence type="ECO:0000256" key="4">
    <source>
        <dbReference type="ARBA" id="ARBA00022475"/>
    </source>
</evidence>
<evidence type="ECO:0000256" key="7">
    <source>
        <dbReference type="ARBA" id="ARBA00022741"/>
    </source>
</evidence>
<dbReference type="AlphaFoldDB" id="A0AA45WJ02"/>
<gene>
    <name evidence="16" type="ORF">SAMN06265361_101270</name>
</gene>
<dbReference type="Pfam" id="PF00512">
    <property type="entry name" value="HisKA"/>
    <property type="match status" value="1"/>
</dbReference>
<keyword evidence="9" id="KW-0067">ATP-binding</keyword>
<dbReference type="EMBL" id="FXTU01000001">
    <property type="protein sequence ID" value="SMP01599.1"/>
    <property type="molecule type" value="Genomic_DNA"/>
</dbReference>
<evidence type="ECO:0000256" key="8">
    <source>
        <dbReference type="ARBA" id="ARBA00022777"/>
    </source>
</evidence>
<keyword evidence="13" id="KW-1133">Transmembrane helix</keyword>
<dbReference type="EC" id="2.7.13.3" evidence="3"/>
<accession>A0AA45WJ02</accession>
<dbReference type="Gene3D" id="1.10.287.130">
    <property type="match status" value="1"/>
</dbReference>
<dbReference type="RefSeq" id="WP_223248030.1">
    <property type="nucleotide sequence ID" value="NZ_FXTU01000001.1"/>
</dbReference>
<feature type="transmembrane region" description="Helical" evidence="13">
    <location>
        <begin position="7"/>
        <end position="32"/>
    </location>
</feature>
<feature type="domain" description="Histidine kinase" evidence="14">
    <location>
        <begin position="141"/>
        <end position="355"/>
    </location>
</feature>
<dbReference type="Proteomes" id="UP001157946">
    <property type="component" value="Unassembled WGS sequence"/>
</dbReference>
<dbReference type="PROSITE" id="PS50109">
    <property type="entry name" value="HIS_KIN"/>
    <property type="match status" value="1"/>
</dbReference>
<dbReference type="GO" id="GO:0000155">
    <property type="term" value="F:phosphorelay sensor kinase activity"/>
    <property type="evidence" value="ECO:0007669"/>
    <property type="project" value="InterPro"/>
</dbReference>